<dbReference type="GO" id="GO:0016491">
    <property type="term" value="F:oxidoreductase activity"/>
    <property type="evidence" value="ECO:0007669"/>
    <property type="project" value="InterPro"/>
</dbReference>
<gene>
    <name evidence="2" type="ORF">HNR32_001475</name>
</gene>
<dbReference type="SUPFAM" id="SSF52833">
    <property type="entry name" value="Thioredoxin-like"/>
    <property type="match status" value="1"/>
</dbReference>
<dbReference type="GO" id="GO:0016853">
    <property type="term" value="F:isomerase activity"/>
    <property type="evidence" value="ECO:0007669"/>
    <property type="project" value="UniProtKB-KW"/>
</dbReference>
<protein>
    <submittedName>
        <fullName evidence="2">Putative DsbA family dithiol-disulfide isomerase</fullName>
    </submittedName>
</protein>
<sequence length="178" mass="20176">MAELYGLETQSDINKLEVFFDYTCPYCYRGHKNLIELLADNSMEIIWRPCEAHPWPEEHGTHSDLAIAGMYFIEENDGNLVKYHQLVFAANFAEQKNIADINVLSAIAEQCDVDKNAFKKALQAGKYKELVIAGNKYAWQEKAFSAVPSYARGCHTIGSDNGIMVTRQELAEFMVKDL</sequence>
<evidence type="ECO:0000313" key="2">
    <source>
        <dbReference type="EMBL" id="MBB5336327.1"/>
    </source>
</evidence>
<dbReference type="EMBL" id="JACHFH010000016">
    <property type="protein sequence ID" value="MBB5336327.1"/>
    <property type="molecule type" value="Genomic_DNA"/>
</dbReference>
<dbReference type="InterPro" id="IPR001853">
    <property type="entry name" value="DSBA-like_thioredoxin_dom"/>
</dbReference>
<proteinExistence type="predicted"/>
<keyword evidence="3" id="KW-1185">Reference proteome</keyword>
<evidence type="ECO:0000313" key="3">
    <source>
        <dbReference type="Proteomes" id="UP000559117"/>
    </source>
</evidence>
<name>A0A840UKU3_9FIRM</name>
<accession>A0A840UKU3</accession>
<dbReference type="RefSeq" id="WP_196611079.1">
    <property type="nucleotide sequence ID" value="NZ_JACHFH010000016.1"/>
</dbReference>
<dbReference type="AlphaFoldDB" id="A0A840UKU3"/>
<evidence type="ECO:0000259" key="1">
    <source>
        <dbReference type="Pfam" id="PF01323"/>
    </source>
</evidence>
<comment type="caution">
    <text evidence="2">The sequence shown here is derived from an EMBL/GenBank/DDBJ whole genome shotgun (WGS) entry which is preliminary data.</text>
</comment>
<dbReference type="PANTHER" id="PTHR13887:SF33">
    <property type="entry name" value="ISOMERASE"/>
    <property type="match status" value="1"/>
</dbReference>
<reference evidence="2 3" key="1">
    <citation type="submission" date="2020-08" db="EMBL/GenBank/DDBJ databases">
        <title>Genomic Encyclopedia of Type Strains, Phase IV (KMG-IV): sequencing the most valuable type-strain genomes for metagenomic binning, comparative biology and taxonomic classification.</title>
        <authorList>
            <person name="Goeker M."/>
        </authorList>
    </citation>
    <scope>NUCLEOTIDE SEQUENCE [LARGE SCALE GENOMIC DNA]</scope>
    <source>
        <strain evidence="2 3">DSM 24661</strain>
    </source>
</reference>
<dbReference type="InterPro" id="IPR036249">
    <property type="entry name" value="Thioredoxin-like_sf"/>
</dbReference>
<organism evidence="2 3">
    <name type="scientific">Pectinatus brassicae</name>
    <dbReference type="NCBI Taxonomy" id="862415"/>
    <lineage>
        <taxon>Bacteria</taxon>
        <taxon>Bacillati</taxon>
        <taxon>Bacillota</taxon>
        <taxon>Negativicutes</taxon>
        <taxon>Selenomonadales</taxon>
        <taxon>Selenomonadaceae</taxon>
        <taxon>Pectinatus</taxon>
    </lineage>
</organism>
<dbReference type="PANTHER" id="PTHR13887">
    <property type="entry name" value="GLUTATHIONE S-TRANSFERASE KAPPA"/>
    <property type="match status" value="1"/>
</dbReference>
<keyword evidence="2" id="KW-0413">Isomerase</keyword>
<dbReference type="Proteomes" id="UP000559117">
    <property type="component" value="Unassembled WGS sequence"/>
</dbReference>
<dbReference type="Gene3D" id="3.40.30.10">
    <property type="entry name" value="Glutaredoxin"/>
    <property type="match status" value="1"/>
</dbReference>
<feature type="domain" description="DSBA-like thioredoxin" evidence="1">
    <location>
        <begin position="16"/>
        <end position="133"/>
    </location>
</feature>
<dbReference type="Pfam" id="PF01323">
    <property type="entry name" value="DSBA"/>
    <property type="match status" value="1"/>
</dbReference>